<keyword evidence="1" id="KW-1133">Transmembrane helix</keyword>
<dbReference type="NCBIfam" id="TIGR02979">
    <property type="entry name" value="phageshock_pspD"/>
    <property type="match status" value="1"/>
</dbReference>
<feature type="transmembrane region" description="Helical" evidence="1">
    <location>
        <begin position="20"/>
        <end position="41"/>
    </location>
</feature>
<dbReference type="InterPro" id="IPR014321">
    <property type="entry name" value="Phageshock_PspD"/>
</dbReference>
<reference evidence="2 3" key="1">
    <citation type="submission" date="2014-11" db="EMBL/GenBank/DDBJ databases">
        <title>Genome sequencing of Pantoea rodasii ND03.</title>
        <authorList>
            <person name="Muhamad Yunos N.Y."/>
            <person name="Chan K.-G."/>
        </authorList>
    </citation>
    <scope>NUCLEOTIDE SEQUENCE [LARGE SCALE GENOMIC DNA]</scope>
    <source>
        <strain evidence="2 3">ND03</strain>
    </source>
</reference>
<evidence type="ECO:0000313" key="2">
    <source>
        <dbReference type="EMBL" id="KHJ66848.1"/>
    </source>
</evidence>
<comment type="caution">
    <text evidence="2">The sequence shown here is derived from an EMBL/GenBank/DDBJ whole genome shotgun (WGS) entry which is preliminary data.</text>
</comment>
<organism evidence="2 3">
    <name type="scientific">Pantoea rodasii</name>
    <dbReference type="NCBI Taxonomy" id="1076549"/>
    <lineage>
        <taxon>Bacteria</taxon>
        <taxon>Pseudomonadati</taxon>
        <taxon>Pseudomonadota</taxon>
        <taxon>Gammaproteobacteria</taxon>
        <taxon>Enterobacterales</taxon>
        <taxon>Erwiniaceae</taxon>
        <taxon>Pantoea</taxon>
    </lineage>
</organism>
<evidence type="ECO:0000256" key="1">
    <source>
        <dbReference type="SAM" id="Phobius"/>
    </source>
</evidence>
<protein>
    <submittedName>
        <fullName evidence="2">Phage shock protein</fullName>
    </submittedName>
</protein>
<dbReference type="EMBL" id="JTJJ01000066">
    <property type="protein sequence ID" value="KHJ66848.1"/>
    <property type="molecule type" value="Genomic_DNA"/>
</dbReference>
<accession>A0A0B1R1B3</accession>
<dbReference type="RefSeq" id="WP_039333495.1">
    <property type="nucleotide sequence ID" value="NZ_JTJJ01000066.1"/>
</dbReference>
<keyword evidence="1" id="KW-0472">Membrane</keyword>
<dbReference type="Pfam" id="PF09584">
    <property type="entry name" value="Phageshock_PspD"/>
    <property type="match status" value="1"/>
</dbReference>
<evidence type="ECO:0000313" key="3">
    <source>
        <dbReference type="Proteomes" id="UP000030853"/>
    </source>
</evidence>
<proteinExistence type="predicted"/>
<name>A0A0B1R1B3_9GAMM</name>
<keyword evidence="1" id="KW-0812">Transmembrane</keyword>
<gene>
    <name evidence="2" type="ORF">QU24_17240</name>
</gene>
<dbReference type="Proteomes" id="UP000030853">
    <property type="component" value="Unassembled WGS sequence"/>
</dbReference>
<sequence>MHNQRFTALRRRATPALKSAGKFIIISAVTYAPGGLAGWAVKSVARRPLRLLLAAALEPLLSKVFNRLSARFVRENDEKTAK</sequence>
<dbReference type="AlphaFoldDB" id="A0A0B1R1B3"/>
<dbReference type="NCBIfam" id="NF007795">
    <property type="entry name" value="PRK10497.1"/>
    <property type="match status" value="1"/>
</dbReference>